<evidence type="ECO:0000313" key="1">
    <source>
        <dbReference type="EMBL" id="JAH29365.1"/>
    </source>
</evidence>
<name>A0A0E9RLN8_ANGAN</name>
<proteinExistence type="predicted"/>
<reference evidence="1" key="2">
    <citation type="journal article" date="2015" name="Fish Shellfish Immunol.">
        <title>Early steps in the European eel (Anguilla anguilla)-Vibrio vulnificus interaction in the gills: Role of the RtxA13 toxin.</title>
        <authorList>
            <person name="Callol A."/>
            <person name="Pajuelo D."/>
            <person name="Ebbesson L."/>
            <person name="Teles M."/>
            <person name="MacKenzie S."/>
            <person name="Amaro C."/>
        </authorList>
    </citation>
    <scope>NUCLEOTIDE SEQUENCE</scope>
</reference>
<sequence>MDTCQTEWERLYWFSTNACLFNVGNESITYKSVPLMQE</sequence>
<organism evidence="1">
    <name type="scientific">Anguilla anguilla</name>
    <name type="common">European freshwater eel</name>
    <name type="synonym">Muraena anguilla</name>
    <dbReference type="NCBI Taxonomy" id="7936"/>
    <lineage>
        <taxon>Eukaryota</taxon>
        <taxon>Metazoa</taxon>
        <taxon>Chordata</taxon>
        <taxon>Craniata</taxon>
        <taxon>Vertebrata</taxon>
        <taxon>Euteleostomi</taxon>
        <taxon>Actinopterygii</taxon>
        <taxon>Neopterygii</taxon>
        <taxon>Teleostei</taxon>
        <taxon>Anguilliformes</taxon>
        <taxon>Anguillidae</taxon>
        <taxon>Anguilla</taxon>
    </lineage>
</organism>
<accession>A0A0E9RLN8</accession>
<protein>
    <submittedName>
        <fullName evidence="1">Uncharacterized protein</fullName>
    </submittedName>
</protein>
<dbReference type="EMBL" id="GBXM01079212">
    <property type="protein sequence ID" value="JAH29365.1"/>
    <property type="molecule type" value="Transcribed_RNA"/>
</dbReference>
<dbReference type="AlphaFoldDB" id="A0A0E9RLN8"/>
<reference evidence="1" key="1">
    <citation type="submission" date="2014-11" db="EMBL/GenBank/DDBJ databases">
        <authorList>
            <person name="Amaro Gonzalez C."/>
        </authorList>
    </citation>
    <scope>NUCLEOTIDE SEQUENCE</scope>
</reference>